<dbReference type="Pfam" id="PF10988">
    <property type="entry name" value="DUF2807"/>
    <property type="match status" value="1"/>
</dbReference>
<dbReference type="RefSeq" id="WP_317901699.1">
    <property type="nucleotide sequence ID" value="NZ_JAIRBC010000009.1"/>
</dbReference>
<evidence type="ECO:0000259" key="1">
    <source>
        <dbReference type="Pfam" id="PF10988"/>
    </source>
</evidence>
<proteinExistence type="predicted"/>
<evidence type="ECO:0000313" key="3">
    <source>
        <dbReference type="Proteomes" id="UP001200642"/>
    </source>
</evidence>
<dbReference type="AlphaFoldDB" id="A0AAE3EUV3"/>
<comment type="caution">
    <text evidence="2">The sequence shown here is derived from an EMBL/GenBank/DDBJ whole genome shotgun (WGS) entry which is preliminary data.</text>
</comment>
<sequence length="271" mass="30115">MINKRDINLRLGNWELGFTRFASAITFVVLASLLLACNGDNVPDCFQNAGNLVKWEVEVAPFTKITAFNNVSLIVQQGQEQKVEIETGSYLRNEVSATVEDGRLLLRDTNYCNFTRKYGLTTIYITAPDLTEIRSSTGFPITSDGILAYPSLSLLSERFNDPEADNTSGEFHLDLDCQNLSIVSNGIAYFHLTGKTINFTVTLAAGDSRVEARDLTAQNIRFNHRGTNDMLVYPVQSLKGVIRGTGDVLSFGHPVQVEVEELYKGRLIYSE</sequence>
<keyword evidence="3" id="KW-1185">Reference proteome</keyword>
<feature type="domain" description="Putative auto-transporter adhesin head GIN" evidence="1">
    <location>
        <begin position="61"/>
        <end position="254"/>
    </location>
</feature>
<dbReference type="InterPro" id="IPR021255">
    <property type="entry name" value="DUF2807"/>
</dbReference>
<accession>A0AAE3EUV3</accession>
<dbReference type="EMBL" id="JAIRBC010000009">
    <property type="protein sequence ID" value="MCG2460554.1"/>
    <property type="molecule type" value="Genomic_DNA"/>
</dbReference>
<gene>
    <name evidence="2" type="ORF">K8352_07330</name>
</gene>
<dbReference type="Proteomes" id="UP001200642">
    <property type="component" value="Unassembled WGS sequence"/>
</dbReference>
<reference evidence="2" key="1">
    <citation type="submission" date="2023-02" db="EMBL/GenBank/DDBJ databases">
        <title>Genome of Flavobacteriaceae gen. nov. sp. strain F89.</title>
        <authorList>
            <person name="Wang Y."/>
        </authorList>
    </citation>
    <scope>NUCLEOTIDE SEQUENCE</scope>
    <source>
        <strain evidence="2">F89</strain>
    </source>
</reference>
<dbReference type="Gene3D" id="2.160.20.120">
    <property type="match status" value="1"/>
</dbReference>
<name>A0AAE3EUV3_9FLAO</name>
<protein>
    <submittedName>
        <fullName evidence="2">DUF2807 domain-containing protein</fullName>
    </submittedName>
</protein>
<evidence type="ECO:0000313" key="2">
    <source>
        <dbReference type="EMBL" id="MCG2460554.1"/>
    </source>
</evidence>
<organism evidence="2 3">
    <name type="scientific">Cerina litoralis</name>
    <dbReference type="NCBI Taxonomy" id="2874477"/>
    <lineage>
        <taxon>Bacteria</taxon>
        <taxon>Pseudomonadati</taxon>
        <taxon>Bacteroidota</taxon>
        <taxon>Flavobacteriia</taxon>
        <taxon>Flavobacteriales</taxon>
        <taxon>Flavobacteriaceae</taxon>
        <taxon>Cerina</taxon>
    </lineage>
</organism>